<evidence type="ECO:0000313" key="2">
    <source>
        <dbReference type="EMBL" id="KAK4824409.1"/>
    </source>
</evidence>
<dbReference type="EMBL" id="JAUNZN010000003">
    <property type="protein sequence ID" value="KAK4824409.1"/>
    <property type="molecule type" value="Genomic_DNA"/>
</dbReference>
<protein>
    <submittedName>
        <fullName evidence="2">Uncharacterized protein</fullName>
    </submittedName>
</protein>
<proteinExistence type="predicted"/>
<gene>
    <name evidence="2" type="ORF">QYF61_014720</name>
</gene>
<accession>A0AAN7NGU1</accession>
<dbReference type="Proteomes" id="UP001333110">
    <property type="component" value="Unassembled WGS sequence"/>
</dbReference>
<keyword evidence="3" id="KW-1185">Reference proteome</keyword>
<sequence>MRPSNQFLIHQTVHPSNPYLSNLERRTFSSCALAFLTPSLHNQAASLYSSQDTCPCFHCLCISFSPFSLTSGSRLSHAGFLPSFPDFLCQGIESFCTLWKASLKICQLCSAPLSLRAVSQGVLLTNSLNSWNFAVLKFKVLTLLFTRSISLRTANRKEKASYELVYPADIVLMIWRSTLHIVSNDKHIHFTPRVAALPQEKQYNRQDSQHWAALGIAPPQVLRQLVRDEMNTKGQILVPLNCAPQLHGFAQPSSSSHIHRTTLAWWAATGPRQHHVSDSNGDVPGLADGQGIAAASVLLHWTGWNSSVNSSQRDCDLWVHLEASVVVYEVMLEHLKACGYGSAHDRAGTPLEGLQPWETPGPTEDKPYKKQCKCSSDQA</sequence>
<organism evidence="2 3">
    <name type="scientific">Mycteria americana</name>
    <name type="common">Wood stork</name>
    <dbReference type="NCBI Taxonomy" id="33587"/>
    <lineage>
        <taxon>Eukaryota</taxon>
        <taxon>Metazoa</taxon>
        <taxon>Chordata</taxon>
        <taxon>Craniata</taxon>
        <taxon>Vertebrata</taxon>
        <taxon>Euteleostomi</taxon>
        <taxon>Archelosauria</taxon>
        <taxon>Archosauria</taxon>
        <taxon>Dinosauria</taxon>
        <taxon>Saurischia</taxon>
        <taxon>Theropoda</taxon>
        <taxon>Coelurosauria</taxon>
        <taxon>Aves</taxon>
        <taxon>Neognathae</taxon>
        <taxon>Neoaves</taxon>
        <taxon>Aequornithes</taxon>
        <taxon>Ciconiiformes</taxon>
        <taxon>Ciconiidae</taxon>
        <taxon>Mycteria</taxon>
    </lineage>
</organism>
<reference evidence="2 3" key="1">
    <citation type="journal article" date="2023" name="J. Hered.">
        <title>Chromosome-level genome of the wood stork (Mycteria americana) provides insight into avian chromosome evolution.</title>
        <authorList>
            <person name="Flamio R. Jr."/>
            <person name="Ramstad K.M."/>
        </authorList>
    </citation>
    <scope>NUCLEOTIDE SEQUENCE [LARGE SCALE GENOMIC DNA]</scope>
    <source>
        <strain evidence="2">JAX WOST 10</strain>
    </source>
</reference>
<evidence type="ECO:0000313" key="3">
    <source>
        <dbReference type="Proteomes" id="UP001333110"/>
    </source>
</evidence>
<evidence type="ECO:0000256" key="1">
    <source>
        <dbReference type="SAM" id="MobiDB-lite"/>
    </source>
</evidence>
<name>A0AAN7NGU1_MYCAM</name>
<dbReference type="AlphaFoldDB" id="A0AAN7NGU1"/>
<feature type="region of interest" description="Disordered" evidence="1">
    <location>
        <begin position="349"/>
        <end position="379"/>
    </location>
</feature>
<comment type="caution">
    <text evidence="2">The sequence shown here is derived from an EMBL/GenBank/DDBJ whole genome shotgun (WGS) entry which is preliminary data.</text>
</comment>